<proteinExistence type="predicted"/>
<dbReference type="OrthoDB" id="9810174at2"/>
<dbReference type="SUPFAM" id="SSF88874">
    <property type="entry name" value="Receptor-binding domain of short tail fibre protein gp12"/>
    <property type="match status" value="1"/>
</dbReference>
<dbReference type="EMBL" id="MORL01000030">
    <property type="protein sequence ID" value="OIN55995.1"/>
    <property type="molecule type" value="Genomic_DNA"/>
</dbReference>
<dbReference type="InterPro" id="IPR037053">
    <property type="entry name" value="Phage_tail_collar_dom_sf"/>
</dbReference>
<gene>
    <name evidence="2" type="ORF">BLX24_26975</name>
</gene>
<evidence type="ECO:0000313" key="3">
    <source>
        <dbReference type="Proteomes" id="UP000181790"/>
    </source>
</evidence>
<sequence>MDPILGTIVMFGFNFAPVGYLSCNGQQLGIQQNAALYSLLGVTYGGNGTTNFNLPDLRGRLPIGFGQGPGLSNYPLGQKAGSETSTLTVANLPAHTHALNAYAEGPAGNVAGPAGALPANTGGLDPEYRTSGTIVQMAPQGVGLTGAGQAFSNMPPYLAVNYCIASEGIYPQRP</sequence>
<accession>A0A1S2VCF9</accession>
<evidence type="ECO:0000313" key="2">
    <source>
        <dbReference type="EMBL" id="OIN55995.1"/>
    </source>
</evidence>
<comment type="caution">
    <text evidence="2">The sequence shown here is derived from an EMBL/GenBank/DDBJ whole genome shotgun (WGS) entry which is preliminary data.</text>
</comment>
<dbReference type="RefSeq" id="WP_071506350.1">
    <property type="nucleotide sequence ID" value="NZ_MORL01000030.1"/>
</dbReference>
<dbReference type="AlphaFoldDB" id="A0A1S2VCF9"/>
<dbReference type="InterPro" id="IPR011083">
    <property type="entry name" value="Phage_tail_collar_dom"/>
</dbReference>
<name>A0A1S2VCF9_9BACT</name>
<dbReference type="Gene3D" id="3.90.1340.10">
    <property type="entry name" value="Phage tail collar domain"/>
    <property type="match status" value="1"/>
</dbReference>
<evidence type="ECO:0000259" key="1">
    <source>
        <dbReference type="Pfam" id="PF07484"/>
    </source>
</evidence>
<reference evidence="2 3" key="1">
    <citation type="submission" date="2016-10" db="EMBL/GenBank/DDBJ databases">
        <title>Arsenicibacter rosenii gen. nov., sp. nov., an efficient arsenic-methylating bacterium isolated from an arsenic-contaminated paddy soil.</title>
        <authorList>
            <person name="Huang K."/>
        </authorList>
    </citation>
    <scope>NUCLEOTIDE SEQUENCE [LARGE SCALE GENOMIC DNA]</scope>
    <source>
        <strain evidence="2 3">SM-1</strain>
    </source>
</reference>
<keyword evidence="3" id="KW-1185">Reference proteome</keyword>
<protein>
    <submittedName>
        <fullName evidence="2">Phage tail protein</fullName>
    </submittedName>
</protein>
<dbReference type="Pfam" id="PF07484">
    <property type="entry name" value="Collar"/>
    <property type="match status" value="1"/>
</dbReference>
<organism evidence="2 3">
    <name type="scientific">Arsenicibacter rosenii</name>
    <dbReference type="NCBI Taxonomy" id="1750698"/>
    <lineage>
        <taxon>Bacteria</taxon>
        <taxon>Pseudomonadati</taxon>
        <taxon>Bacteroidota</taxon>
        <taxon>Cytophagia</taxon>
        <taxon>Cytophagales</taxon>
        <taxon>Spirosomataceae</taxon>
        <taxon>Arsenicibacter</taxon>
    </lineage>
</organism>
<feature type="domain" description="Phage tail collar" evidence="1">
    <location>
        <begin position="6"/>
        <end position="62"/>
    </location>
</feature>
<dbReference type="Proteomes" id="UP000181790">
    <property type="component" value="Unassembled WGS sequence"/>
</dbReference>